<evidence type="ECO:0000313" key="3">
    <source>
        <dbReference type="Proteomes" id="UP001220964"/>
    </source>
</evidence>
<proteinExistence type="predicted"/>
<dbReference type="InterPro" id="IPR036844">
    <property type="entry name" value="Hint_dom_sf"/>
</dbReference>
<name>A0AAE3NWN6_9RHOB</name>
<dbReference type="InterPro" id="IPR028992">
    <property type="entry name" value="Hedgehog/Intein_dom"/>
</dbReference>
<dbReference type="Pfam" id="PF13403">
    <property type="entry name" value="Hint_2"/>
    <property type="match status" value="1"/>
</dbReference>
<dbReference type="RefSeq" id="WP_275568453.1">
    <property type="nucleotide sequence ID" value="NZ_JARGYC010000047.1"/>
</dbReference>
<dbReference type="SUPFAM" id="SSF51294">
    <property type="entry name" value="Hedgehog/intein (Hint) domain"/>
    <property type="match status" value="1"/>
</dbReference>
<dbReference type="AlphaFoldDB" id="A0AAE3NWN6"/>
<reference evidence="2" key="1">
    <citation type="submission" date="2023-03" db="EMBL/GenBank/DDBJ databases">
        <title>Multiphase analysis and comparison of six strains from genera Psychromarinibacter, Lutimaribacter, and Maritimibacter, including a novel species: Psychromarinibacter sediminicola sp. nov.</title>
        <authorList>
            <person name="Wang Y.-H."/>
            <person name="Ye M.-Q."/>
            <person name="Du Z.-J."/>
        </authorList>
    </citation>
    <scope>NUCLEOTIDE SEQUENCE</scope>
    <source>
        <strain evidence="2">C21-152</strain>
    </source>
</reference>
<evidence type="ECO:0000313" key="2">
    <source>
        <dbReference type="EMBL" id="MDF0602325.1"/>
    </source>
</evidence>
<organism evidence="2 3">
    <name type="scientific">Psychromarinibacter sediminicola</name>
    <dbReference type="NCBI Taxonomy" id="3033385"/>
    <lineage>
        <taxon>Bacteria</taxon>
        <taxon>Pseudomonadati</taxon>
        <taxon>Pseudomonadota</taxon>
        <taxon>Alphaproteobacteria</taxon>
        <taxon>Rhodobacterales</taxon>
        <taxon>Paracoccaceae</taxon>
        <taxon>Psychromarinibacter</taxon>
    </lineage>
</organism>
<dbReference type="Proteomes" id="UP001220964">
    <property type="component" value="Unassembled WGS sequence"/>
</dbReference>
<accession>A0AAE3NWN6</accession>
<sequence length="353" mass="38129">MTWLAISDGRQCHRQPGPEFRGALVPVGSLLIEVQLQGERRGGVTLLELERDTGWRHRLAVTLAPEGGLVVEHRQGAAVSVATLREPRLMANETLRLTWSWNAPARRGVLTAENTASGRLEQTLFDAPLPLPVEDVEALITGGAGVRLNPGLSVLAVSDEIEPVGPMPGFLSGSWVETAAGARPVEQLRPGDLVVTAERGLQPVRHAVARDVPAVGEFRPVRLRAPYFGLRTDLNLAPHHRVMIDGSDAEYLFGVDTVLVEARHLGPMTGRPSDPEAQVVRYHQIVLDGHACLMVAGTWAESLYLGQLARRPARHASSVLAHVPAEAIPVHEEIAGPLLKPFEAMVLVSNLCA</sequence>
<gene>
    <name evidence="2" type="ORF">P1J78_16420</name>
</gene>
<evidence type="ECO:0000259" key="1">
    <source>
        <dbReference type="Pfam" id="PF13403"/>
    </source>
</evidence>
<dbReference type="EMBL" id="JARGYC010000047">
    <property type="protein sequence ID" value="MDF0602325.1"/>
    <property type="molecule type" value="Genomic_DNA"/>
</dbReference>
<feature type="domain" description="Hedgehog/Intein (Hint)" evidence="1">
    <location>
        <begin position="168"/>
        <end position="306"/>
    </location>
</feature>
<protein>
    <submittedName>
        <fullName evidence="2">Hint domain-containing protein</fullName>
    </submittedName>
</protein>
<comment type="caution">
    <text evidence="2">The sequence shown here is derived from an EMBL/GenBank/DDBJ whole genome shotgun (WGS) entry which is preliminary data.</text>
</comment>
<keyword evidence="3" id="KW-1185">Reference proteome</keyword>